<dbReference type="AlphaFoldDB" id="A0A917ZP33"/>
<sequence>MTVKRLLGAVGIDRFGLFHKRQQLLWLIPVLLLLCGGQARALTVVGLHSAELEVAQLETEPTPQQTLDGLAQVLVKLSGRRDVASSEGYRGILEQAPMLLSQYRFRPKENGALLELKYDAPALDRLLSEAGIRGPGTQRPAVLLWLAVDDSGRLDYAPPDHPALLALERRARQRGLPLQQPLLDLQDQVALPPQALRELSDAAVREASARYRPDAILMGWVFAEGGVWHSRFNLLAQGESRTLAPDGDLAAQMAEAADSAADLLLLGGAPRQAFSYRPRGLVLDIEGVDSQSAYLQLISLLRGTEGVSAVFPERFSQGRLQLRVQLETSVARLQQTLELEPRLQEIPQFGSAQPGDTGLLQYRWSGLGEAAQ</sequence>
<protein>
    <recommendedName>
        <fullName evidence="3">DUF2066 domain-containing protein</fullName>
    </recommendedName>
</protein>
<dbReference type="InterPro" id="IPR018642">
    <property type="entry name" value="DUF2066"/>
</dbReference>
<dbReference type="RefSeq" id="WP_188862517.1">
    <property type="nucleotide sequence ID" value="NZ_BMLT01000013.1"/>
</dbReference>
<evidence type="ECO:0000313" key="1">
    <source>
        <dbReference type="EMBL" id="GGO87591.1"/>
    </source>
</evidence>
<dbReference type="Proteomes" id="UP000599578">
    <property type="component" value="Unassembled WGS sequence"/>
</dbReference>
<accession>A0A917ZP33</accession>
<evidence type="ECO:0000313" key="2">
    <source>
        <dbReference type="Proteomes" id="UP000599578"/>
    </source>
</evidence>
<name>A0A917ZP33_9GAMM</name>
<proteinExistence type="predicted"/>
<keyword evidence="2" id="KW-1185">Reference proteome</keyword>
<dbReference type="EMBL" id="BMLT01000013">
    <property type="protein sequence ID" value="GGO87591.1"/>
    <property type="molecule type" value="Genomic_DNA"/>
</dbReference>
<evidence type="ECO:0008006" key="3">
    <source>
        <dbReference type="Google" id="ProtNLM"/>
    </source>
</evidence>
<organism evidence="1 2">
    <name type="scientific">Marinobacterium nitratireducens</name>
    <dbReference type="NCBI Taxonomy" id="518897"/>
    <lineage>
        <taxon>Bacteria</taxon>
        <taxon>Pseudomonadati</taxon>
        <taxon>Pseudomonadota</taxon>
        <taxon>Gammaproteobacteria</taxon>
        <taxon>Oceanospirillales</taxon>
        <taxon>Oceanospirillaceae</taxon>
        <taxon>Marinobacterium</taxon>
    </lineage>
</organism>
<dbReference type="Pfam" id="PF09839">
    <property type="entry name" value="DUF2066"/>
    <property type="match status" value="1"/>
</dbReference>
<comment type="caution">
    <text evidence="1">The sequence shown here is derived from an EMBL/GenBank/DDBJ whole genome shotgun (WGS) entry which is preliminary data.</text>
</comment>
<gene>
    <name evidence="1" type="ORF">GCM10011348_41140</name>
</gene>
<reference evidence="1 2" key="1">
    <citation type="journal article" date="2014" name="Int. J. Syst. Evol. Microbiol.">
        <title>Complete genome sequence of Corynebacterium casei LMG S-19264T (=DSM 44701T), isolated from a smear-ripened cheese.</title>
        <authorList>
            <consortium name="US DOE Joint Genome Institute (JGI-PGF)"/>
            <person name="Walter F."/>
            <person name="Albersmeier A."/>
            <person name="Kalinowski J."/>
            <person name="Ruckert C."/>
        </authorList>
    </citation>
    <scope>NUCLEOTIDE SEQUENCE [LARGE SCALE GENOMIC DNA]</scope>
    <source>
        <strain evidence="1 2">CGMCC 1.7286</strain>
    </source>
</reference>